<comment type="subunit">
    <text evidence="4">Homotrimer.</text>
</comment>
<comment type="function">
    <text evidence="8">Catalyzes the aldol cleavage of 4-hydroxy-4-methyl-2-oxoglutarate (HMG) into 2 molecules of pyruvate. Also contains a secondary oxaloacetate (OAA) decarboxylase activity due to the common pyruvate enolate transition state formed following C-C bond cleavage in the retro-aldol and decarboxylation reactions.</text>
</comment>
<evidence type="ECO:0000256" key="5">
    <source>
        <dbReference type="ARBA" id="ARBA00012213"/>
    </source>
</evidence>
<protein>
    <recommendedName>
        <fullName evidence="7">Putative 4-hydroxy-4-methyl-2-oxoglutarate aldolase</fullName>
        <ecNumber evidence="6">4.1.1.112</ecNumber>
        <ecNumber evidence="5">4.1.3.17</ecNumber>
    </recommendedName>
    <alternativeName>
        <fullName evidence="10">Oxaloacetate decarboxylase</fullName>
    </alternativeName>
    <alternativeName>
        <fullName evidence="9">RraA-like protein</fullName>
    </alternativeName>
</protein>
<keyword evidence="12" id="KW-0479">Metal-binding</keyword>
<reference evidence="13" key="1">
    <citation type="journal article" date="2014" name="Int. J. Syst. Evol. Microbiol.">
        <title>Complete genome sequence of Corynebacterium casei LMG S-19264T (=DSM 44701T), isolated from a smear-ripened cheese.</title>
        <authorList>
            <consortium name="US DOE Joint Genome Institute (JGI-PGF)"/>
            <person name="Walter F."/>
            <person name="Albersmeier A."/>
            <person name="Kalinowski J."/>
            <person name="Ruckert C."/>
        </authorList>
    </citation>
    <scope>NUCLEOTIDE SEQUENCE</scope>
    <source>
        <strain evidence="13">CGMCC 1.16067</strain>
    </source>
</reference>
<dbReference type="PANTHER" id="PTHR33254">
    <property type="entry name" value="4-HYDROXY-4-METHYL-2-OXOGLUTARATE ALDOLASE 3-RELATED"/>
    <property type="match status" value="1"/>
</dbReference>
<dbReference type="PANTHER" id="PTHR33254:SF16">
    <property type="entry name" value="BLR3842 PROTEIN"/>
    <property type="match status" value="1"/>
</dbReference>
<evidence type="ECO:0000256" key="11">
    <source>
        <dbReference type="ARBA" id="ARBA00047973"/>
    </source>
</evidence>
<reference evidence="13" key="2">
    <citation type="submission" date="2020-09" db="EMBL/GenBank/DDBJ databases">
        <authorList>
            <person name="Sun Q."/>
            <person name="Zhou Y."/>
        </authorList>
    </citation>
    <scope>NUCLEOTIDE SEQUENCE</scope>
    <source>
        <strain evidence="13">CGMCC 1.16067</strain>
    </source>
</reference>
<comment type="similarity">
    <text evidence="3">Belongs to the class II aldolase/RraA-like family.</text>
</comment>
<comment type="catalytic activity">
    <reaction evidence="11">
        <text>oxaloacetate + H(+) = pyruvate + CO2</text>
        <dbReference type="Rhea" id="RHEA:15641"/>
        <dbReference type="ChEBI" id="CHEBI:15361"/>
        <dbReference type="ChEBI" id="CHEBI:15378"/>
        <dbReference type="ChEBI" id="CHEBI:16452"/>
        <dbReference type="ChEBI" id="CHEBI:16526"/>
        <dbReference type="EC" id="4.1.1.112"/>
    </reaction>
</comment>
<dbReference type="AlphaFoldDB" id="A0A917F5W6"/>
<comment type="caution">
    <text evidence="13">The sequence shown here is derived from an EMBL/GenBank/DDBJ whole genome shotgun (WGS) entry which is preliminary data.</text>
</comment>
<feature type="binding site" evidence="12">
    <location>
        <position position="128"/>
    </location>
    <ligand>
        <name>Mg(2+)</name>
        <dbReference type="ChEBI" id="CHEBI:18420"/>
    </ligand>
</feature>
<evidence type="ECO:0000313" key="13">
    <source>
        <dbReference type="EMBL" id="GGF51172.1"/>
    </source>
</evidence>
<dbReference type="Gene3D" id="3.50.30.40">
    <property type="entry name" value="Ribonuclease E inhibitor RraA/RraA-like"/>
    <property type="match status" value="1"/>
</dbReference>
<evidence type="ECO:0000256" key="12">
    <source>
        <dbReference type="PIRSR" id="PIRSR605493-1"/>
    </source>
</evidence>
<accession>A0A917F5W6</accession>
<evidence type="ECO:0000256" key="2">
    <source>
        <dbReference type="ARBA" id="ARBA00001968"/>
    </source>
</evidence>
<dbReference type="EC" id="4.1.3.17" evidence="5"/>
<dbReference type="CDD" id="cd16841">
    <property type="entry name" value="RraA_family"/>
    <property type="match status" value="1"/>
</dbReference>
<comment type="cofactor">
    <cofactor evidence="12">
        <name>Mg(2+)</name>
        <dbReference type="ChEBI" id="CHEBI:18420"/>
    </cofactor>
</comment>
<gene>
    <name evidence="13" type="ORF">GCM10011519_26470</name>
</gene>
<dbReference type="Proteomes" id="UP000649179">
    <property type="component" value="Unassembled WGS sequence"/>
</dbReference>
<dbReference type="GO" id="GO:0046872">
    <property type="term" value="F:metal ion binding"/>
    <property type="evidence" value="ECO:0007669"/>
    <property type="project" value="UniProtKB-KW"/>
</dbReference>
<evidence type="ECO:0000256" key="4">
    <source>
        <dbReference type="ARBA" id="ARBA00011233"/>
    </source>
</evidence>
<dbReference type="SUPFAM" id="SSF89562">
    <property type="entry name" value="RraA-like"/>
    <property type="match status" value="1"/>
</dbReference>
<evidence type="ECO:0000256" key="7">
    <source>
        <dbReference type="ARBA" id="ARBA00016549"/>
    </source>
</evidence>
<evidence type="ECO:0000256" key="9">
    <source>
        <dbReference type="ARBA" id="ARBA00030169"/>
    </source>
</evidence>
<dbReference type="EC" id="4.1.1.112" evidence="6"/>
<organism evidence="13 14">
    <name type="scientific">Marmoricola endophyticus</name>
    <dbReference type="NCBI Taxonomy" id="2040280"/>
    <lineage>
        <taxon>Bacteria</taxon>
        <taxon>Bacillati</taxon>
        <taxon>Actinomycetota</taxon>
        <taxon>Actinomycetes</taxon>
        <taxon>Propionibacteriales</taxon>
        <taxon>Nocardioidaceae</taxon>
        <taxon>Marmoricola</taxon>
    </lineage>
</organism>
<name>A0A917F5W6_9ACTN</name>
<dbReference type="RefSeq" id="WP_188780195.1">
    <property type="nucleotide sequence ID" value="NZ_BMKQ01000001.1"/>
</dbReference>
<dbReference type="Pfam" id="PF03737">
    <property type="entry name" value="RraA-like"/>
    <property type="match status" value="1"/>
</dbReference>
<sequence length="238" mass="24396">MSEAVAQETLDQLASASTATVASQLLKHGLAHQTLAGLRPVGQTSGFAAPAATLRCVPSRATIDGLVPGTPPTPGLSMFDVAERVLAGHVLVVDTAGSTRAATGGDILLQRMHERGVAGVVTAGSFRDASGVGEVPMPTYAAGATADISRADVRTLELDVPIGCAGVAVYPGDVLVGDRDGVVVVPAELAAEIAPAAAEQERLEEYVLRRVRDGEPLAGLYPPGPDTVAAFREQEVDR</sequence>
<evidence type="ECO:0000313" key="14">
    <source>
        <dbReference type="Proteomes" id="UP000649179"/>
    </source>
</evidence>
<evidence type="ECO:0000256" key="10">
    <source>
        <dbReference type="ARBA" id="ARBA00032305"/>
    </source>
</evidence>
<evidence type="ECO:0000256" key="1">
    <source>
        <dbReference type="ARBA" id="ARBA00001342"/>
    </source>
</evidence>
<dbReference type="GO" id="GO:0008948">
    <property type="term" value="F:oxaloacetate decarboxylase activity"/>
    <property type="evidence" value="ECO:0007669"/>
    <property type="project" value="UniProtKB-EC"/>
</dbReference>
<dbReference type="NCBIfam" id="NF006093">
    <property type="entry name" value="PRK08245.1"/>
    <property type="match status" value="1"/>
</dbReference>
<dbReference type="GO" id="GO:0047443">
    <property type="term" value="F:4-hydroxy-4-methyl-2-oxoglutarate aldolase activity"/>
    <property type="evidence" value="ECO:0007669"/>
    <property type="project" value="UniProtKB-EC"/>
</dbReference>
<evidence type="ECO:0000256" key="6">
    <source>
        <dbReference type="ARBA" id="ARBA00012947"/>
    </source>
</evidence>
<keyword evidence="12" id="KW-0460">Magnesium</keyword>
<dbReference type="InterPro" id="IPR005493">
    <property type="entry name" value="RraA/RraA-like"/>
</dbReference>
<dbReference type="InterPro" id="IPR036704">
    <property type="entry name" value="RraA/RraA-like_sf"/>
</dbReference>
<feature type="binding site" evidence="12">
    <location>
        <position position="127"/>
    </location>
    <ligand>
        <name>substrate</name>
    </ligand>
</feature>
<comment type="cofactor">
    <cofactor evidence="2">
        <name>a divalent metal cation</name>
        <dbReference type="ChEBI" id="CHEBI:60240"/>
    </cofactor>
</comment>
<evidence type="ECO:0000256" key="3">
    <source>
        <dbReference type="ARBA" id="ARBA00008621"/>
    </source>
</evidence>
<dbReference type="EMBL" id="BMKQ01000001">
    <property type="protein sequence ID" value="GGF51172.1"/>
    <property type="molecule type" value="Genomic_DNA"/>
</dbReference>
<keyword evidence="14" id="KW-1185">Reference proteome</keyword>
<proteinExistence type="inferred from homology"/>
<evidence type="ECO:0000256" key="8">
    <source>
        <dbReference type="ARBA" id="ARBA00025046"/>
    </source>
</evidence>
<comment type="catalytic activity">
    <reaction evidence="1">
        <text>4-hydroxy-4-methyl-2-oxoglutarate = 2 pyruvate</text>
        <dbReference type="Rhea" id="RHEA:22748"/>
        <dbReference type="ChEBI" id="CHEBI:15361"/>
        <dbReference type="ChEBI" id="CHEBI:58276"/>
        <dbReference type="EC" id="4.1.3.17"/>
    </reaction>
</comment>
<feature type="binding site" evidence="12">
    <location>
        <begin position="105"/>
        <end position="108"/>
    </location>
    <ligand>
        <name>substrate</name>
    </ligand>
</feature>